<evidence type="ECO:0000256" key="3">
    <source>
        <dbReference type="ARBA" id="ARBA00004496"/>
    </source>
</evidence>
<evidence type="ECO:0000256" key="13">
    <source>
        <dbReference type="ARBA" id="ARBA00023306"/>
    </source>
</evidence>
<comment type="catalytic activity">
    <reaction evidence="15 16">
        <text>UDP-N-acetyl-alpha-D-muramate + NADP(+) = UDP-N-acetyl-3-O-(1-carboxyvinyl)-alpha-D-glucosamine + NADPH + H(+)</text>
        <dbReference type="Rhea" id="RHEA:12248"/>
        <dbReference type="ChEBI" id="CHEBI:15378"/>
        <dbReference type="ChEBI" id="CHEBI:57783"/>
        <dbReference type="ChEBI" id="CHEBI:58349"/>
        <dbReference type="ChEBI" id="CHEBI:68483"/>
        <dbReference type="ChEBI" id="CHEBI:70757"/>
        <dbReference type="EC" id="1.3.1.98"/>
    </reaction>
</comment>
<keyword evidence="5 16" id="KW-0963">Cytoplasm</keyword>
<dbReference type="SUPFAM" id="SSF56194">
    <property type="entry name" value="Uridine diphospho-N-Acetylenolpyruvylglucosamine reductase, MurB, C-terminal domain"/>
    <property type="match status" value="1"/>
</dbReference>
<comment type="pathway">
    <text evidence="4 16">Cell wall biogenesis; peptidoglycan biosynthesis.</text>
</comment>
<evidence type="ECO:0000313" key="18">
    <source>
        <dbReference type="EMBL" id="PZW23954.1"/>
    </source>
</evidence>
<proteinExistence type="inferred from homology"/>
<evidence type="ECO:0000256" key="14">
    <source>
        <dbReference type="ARBA" id="ARBA00023316"/>
    </source>
</evidence>
<keyword evidence="6 16" id="KW-0132">Cell division</keyword>
<dbReference type="PANTHER" id="PTHR21071">
    <property type="entry name" value="UDP-N-ACETYLENOLPYRUVOYLGLUCOSAMINE REDUCTASE"/>
    <property type="match status" value="1"/>
</dbReference>
<dbReference type="GO" id="GO:0051301">
    <property type="term" value="P:cell division"/>
    <property type="evidence" value="ECO:0007669"/>
    <property type="project" value="UniProtKB-KW"/>
</dbReference>
<comment type="similarity">
    <text evidence="16">Belongs to the MurB family.</text>
</comment>
<dbReference type="InterPro" id="IPR016167">
    <property type="entry name" value="FAD-bd_PCMH_sub1"/>
</dbReference>
<organism evidence="18 19">
    <name type="scientific">Thermosporothrix hazakensis</name>
    <dbReference type="NCBI Taxonomy" id="644383"/>
    <lineage>
        <taxon>Bacteria</taxon>
        <taxon>Bacillati</taxon>
        <taxon>Chloroflexota</taxon>
        <taxon>Ktedonobacteria</taxon>
        <taxon>Ktedonobacterales</taxon>
        <taxon>Thermosporotrichaceae</taxon>
        <taxon>Thermosporothrix</taxon>
    </lineage>
</organism>
<keyword evidence="10 16" id="KW-0133">Cell shape</keyword>
<dbReference type="SUPFAM" id="SSF56176">
    <property type="entry name" value="FAD-binding/transporter-associated domain-like"/>
    <property type="match status" value="1"/>
</dbReference>
<dbReference type="Proteomes" id="UP000248806">
    <property type="component" value="Unassembled WGS sequence"/>
</dbReference>
<dbReference type="EMBL" id="QKUF01000024">
    <property type="protein sequence ID" value="PZW23954.1"/>
    <property type="molecule type" value="Genomic_DNA"/>
</dbReference>
<comment type="subcellular location">
    <subcellularLocation>
        <location evidence="3 16">Cytoplasm</location>
    </subcellularLocation>
</comment>
<evidence type="ECO:0000256" key="7">
    <source>
        <dbReference type="ARBA" id="ARBA00022630"/>
    </source>
</evidence>
<evidence type="ECO:0000259" key="17">
    <source>
        <dbReference type="PROSITE" id="PS51387"/>
    </source>
</evidence>
<evidence type="ECO:0000313" key="19">
    <source>
        <dbReference type="Proteomes" id="UP000248806"/>
    </source>
</evidence>
<dbReference type="Pfam" id="PF01565">
    <property type="entry name" value="FAD_binding_4"/>
    <property type="match status" value="1"/>
</dbReference>
<dbReference type="PROSITE" id="PS51387">
    <property type="entry name" value="FAD_PCMH"/>
    <property type="match status" value="1"/>
</dbReference>
<feature type="active site" evidence="16">
    <location>
        <position position="189"/>
    </location>
</feature>
<dbReference type="HAMAP" id="MF_00037">
    <property type="entry name" value="MurB"/>
    <property type="match status" value="1"/>
</dbReference>
<dbReference type="NCBIfam" id="TIGR00179">
    <property type="entry name" value="murB"/>
    <property type="match status" value="1"/>
</dbReference>
<dbReference type="NCBIfam" id="NF010480">
    <property type="entry name" value="PRK13905.1"/>
    <property type="match status" value="1"/>
</dbReference>
<gene>
    <name evidence="16" type="primary">murB</name>
    <name evidence="18" type="ORF">EI42_04879</name>
</gene>
<keyword evidence="19" id="KW-1185">Reference proteome</keyword>
<accession>A0A326U1M1</accession>
<feature type="active site" evidence="16">
    <location>
        <position position="329"/>
    </location>
</feature>
<evidence type="ECO:0000256" key="6">
    <source>
        <dbReference type="ARBA" id="ARBA00022618"/>
    </source>
</evidence>
<dbReference type="UniPathway" id="UPA00219"/>
<feature type="domain" description="FAD-binding PCMH-type" evidence="17">
    <location>
        <begin position="34"/>
        <end position="231"/>
    </location>
</feature>
<dbReference type="GO" id="GO:0071949">
    <property type="term" value="F:FAD binding"/>
    <property type="evidence" value="ECO:0007669"/>
    <property type="project" value="InterPro"/>
</dbReference>
<protein>
    <recommendedName>
        <fullName evidence="16">UDP-N-acetylenolpyruvoylglucosamine reductase</fullName>
        <ecNumber evidence="16">1.3.1.98</ecNumber>
    </recommendedName>
    <alternativeName>
        <fullName evidence="16">UDP-N-acetylmuramate dehydrogenase</fullName>
    </alternativeName>
</protein>
<dbReference type="InterPro" id="IPR036318">
    <property type="entry name" value="FAD-bd_PCMH-like_sf"/>
</dbReference>
<dbReference type="GO" id="GO:0005829">
    <property type="term" value="C:cytosol"/>
    <property type="evidence" value="ECO:0007669"/>
    <property type="project" value="TreeGrafter"/>
</dbReference>
<comment type="function">
    <text evidence="2 16">Cell wall formation.</text>
</comment>
<keyword evidence="12 16" id="KW-0560">Oxidoreductase</keyword>
<evidence type="ECO:0000256" key="15">
    <source>
        <dbReference type="ARBA" id="ARBA00048914"/>
    </source>
</evidence>
<name>A0A326U1M1_THEHA</name>
<evidence type="ECO:0000256" key="11">
    <source>
        <dbReference type="ARBA" id="ARBA00022984"/>
    </source>
</evidence>
<evidence type="ECO:0000256" key="1">
    <source>
        <dbReference type="ARBA" id="ARBA00001974"/>
    </source>
</evidence>
<dbReference type="InterPro" id="IPR011601">
    <property type="entry name" value="MurB_C"/>
</dbReference>
<dbReference type="Pfam" id="PF02873">
    <property type="entry name" value="MurB_C"/>
    <property type="match status" value="1"/>
</dbReference>
<dbReference type="Gene3D" id="3.30.43.10">
    <property type="entry name" value="Uridine Diphospho-n-acetylenolpyruvylglucosamine Reductase, domain 2"/>
    <property type="match status" value="1"/>
</dbReference>
<dbReference type="InterPro" id="IPR036635">
    <property type="entry name" value="MurB_C_sf"/>
</dbReference>
<dbReference type="GO" id="GO:0009252">
    <property type="term" value="P:peptidoglycan biosynthetic process"/>
    <property type="evidence" value="ECO:0007669"/>
    <property type="project" value="UniProtKB-UniRule"/>
</dbReference>
<dbReference type="AlphaFoldDB" id="A0A326U1M1"/>
<evidence type="ECO:0000256" key="10">
    <source>
        <dbReference type="ARBA" id="ARBA00022960"/>
    </source>
</evidence>
<evidence type="ECO:0000256" key="16">
    <source>
        <dbReference type="HAMAP-Rule" id="MF_00037"/>
    </source>
</evidence>
<dbReference type="GO" id="GO:0071555">
    <property type="term" value="P:cell wall organization"/>
    <property type="evidence" value="ECO:0007669"/>
    <property type="project" value="UniProtKB-KW"/>
</dbReference>
<keyword evidence="7 16" id="KW-0285">Flavoprotein</keyword>
<dbReference type="OrthoDB" id="9804753at2"/>
<dbReference type="InterPro" id="IPR006094">
    <property type="entry name" value="Oxid_FAD_bind_N"/>
</dbReference>
<evidence type="ECO:0000256" key="9">
    <source>
        <dbReference type="ARBA" id="ARBA00022857"/>
    </source>
</evidence>
<dbReference type="InterPro" id="IPR016166">
    <property type="entry name" value="FAD-bd_PCMH"/>
</dbReference>
<evidence type="ECO:0000256" key="2">
    <source>
        <dbReference type="ARBA" id="ARBA00003921"/>
    </source>
</evidence>
<dbReference type="RefSeq" id="WP_111325180.1">
    <property type="nucleotide sequence ID" value="NZ_BIFX01000001.1"/>
</dbReference>
<feature type="active site" description="Proton donor" evidence="16">
    <location>
        <position position="259"/>
    </location>
</feature>
<evidence type="ECO:0000256" key="4">
    <source>
        <dbReference type="ARBA" id="ARBA00004752"/>
    </source>
</evidence>
<keyword evidence="8 16" id="KW-0274">FAD</keyword>
<dbReference type="InterPro" id="IPR003170">
    <property type="entry name" value="MurB"/>
</dbReference>
<sequence>MTFDIDTALPILQERFGERIRRNELLSRHCTFGVGGPADIWMKVEKRQDLIDLVTLCSKHRWPILFTGNGTNVLYADAGVRGIVAQIALTSYTIEEQTDGTALLQAGAGVSWPSLLNDLAAKGWGGLEFGPGIPGTLGGAVISNAGAHKGELGQVLEWVDVLDARLCEETPIEPEVVRYPHADLALSYRHSRFRAHRRVQFDEDGYPVAAPRRLIEPAEVIMEVGVRLHRDDPQTLKAKISEYKHHRKVTQPPQKSAGSVFKNPPGDFSARLIEMAGIKGLQIGKAQISERHANFIVNLGGAQAADVAALIREAHNRVLEQFGVNLELEVELRGEWKVAPLS</sequence>
<dbReference type="EC" id="1.3.1.98" evidence="16"/>
<evidence type="ECO:0000256" key="12">
    <source>
        <dbReference type="ARBA" id="ARBA00023002"/>
    </source>
</evidence>
<dbReference type="Gene3D" id="3.90.78.10">
    <property type="entry name" value="UDP-N-acetylenolpyruvoylglucosamine reductase, C-terminal domain"/>
    <property type="match status" value="1"/>
</dbReference>
<reference evidence="18 19" key="1">
    <citation type="submission" date="2018-06" db="EMBL/GenBank/DDBJ databases">
        <title>Genomic Encyclopedia of Archaeal and Bacterial Type Strains, Phase II (KMG-II): from individual species to whole genera.</title>
        <authorList>
            <person name="Goeker M."/>
        </authorList>
    </citation>
    <scope>NUCLEOTIDE SEQUENCE [LARGE SCALE GENOMIC DNA]</scope>
    <source>
        <strain evidence="18 19">ATCC BAA-1881</strain>
    </source>
</reference>
<comment type="cofactor">
    <cofactor evidence="1 16">
        <name>FAD</name>
        <dbReference type="ChEBI" id="CHEBI:57692"/>
    </cofactor>
</comment>
<keyword evidence="13 16" id="KW-0131">Cell cycle</keyword>
<dbReference type="GO" id="GO:0008360">
    <property type="term" value="P:regulation of cell shape"/>
    <property type="evidence" value="ECO:0007669"/>
    <property type="project" value="UniProtKB-KW"/>
</dbReference>
<evidence type="ECO:0000256" key="8">
    <source>
        <dbReference type="ARBA" id="ARBA00022827"/>
    </source>
</evidence>
<keyword evidence="9 16" id="KW-0521">NADP</keyword>
<dbReference type="GO" id="GO:0008762">
    <property type="term" value="F:UDP-N-acetylmuramate dehydrogenase activity"/>
    <property type="evidence" value="ECO:0007669"/>
    <property type="project" value="UniProtKB-UniRule"/>
</dbReference>
<dbReference type="PANTHER" id="PTHR21071:SF4">
    <property type="entry name" value="UDP-N-ACETYLENOLPYRUVOYLGLUCOSAMINE REDUCTASE"/>
    <property type="match status" value="1"/>
</dbReference>
<comment type="caution">
    <text evidence="18">The sequence shown here is derived from an EMBL/GenBank/DDBJ whole genome shotgun (WGS) entry which is preliminary data.</text>
</comment>
<keyword evidence="14 16" id="KW-0961">Cell wall biogenesis/degradation</keyword>
<dbReference type="Gene3D" id="3.30.465.10">
    <property type="match status" value="1"/>
</dbReference>
<evidence type="ECO:0000256" key="5">
    <source>
        <dbReference type="ARBA" id="ARBA00022490"/>
    </source>
</evidence>
<dbReference type="InterPro" id="IPR016169">
    <property type="entry name" value="FAD-bd_PCMH_sub2"/>
</dbReference>
<keyword evidence="11 16" id="KW-0573">Peptidoglycan synthesis</keyword>